<evidence type="ECO:0000313" key="2">
    <source>
        <dbReference type="EMBL" id="HIU63463.1"/>
    </source>
</evidence>
<dbReference type="AlphaFoldDB" id="A0A9D1MMU9"/>
<dbReference type="Proteomes" id="UP000824099">
    <property type="component" value="Unassembled WGS sequence"/>
</dbReference>
<accession>A0A9D1MMU9</accession>
<dbReference type="EMBL" id="DVNI01000003">
    <property type="protein sequence ID" value="HIU63463.1"/>
    <property type="molecule type" value="Genomic_DNA"/>
</dbReference>
<keyword evidence="1" id="KW-0732">Signal</keyword>
<feature type="chain" id="PRO_5038635503" description="Lipoprotein" evidence="1">
    <location>
        <begin position="23"/>
        <end position="218"/>
    </location>
</feature>
<organism evidence="2 3">
    <name type="scientific">Candidatus Avacidaminococcus intestinavium</name>
    <dbReference type="NCBI Taxonomy" id="2840684"/>
    <lineage>
        <taxon>Bacteria</taxon>
        <taxon>Bacillati</taxon>
        <taxon>Bacillota</taxon>
        <taxon>Negativicutes</taxon>
        <taxon>Acidaminococcales</taxon>
        <taxon>Acidaminococcaceae</taxon>
        <taxon>Acidaminococcaceae incertae sedis</taxon>
        <taxon>Candidatus Avacidaminococcus</taxon>
    </lineage>
</organism>
<protein>
    <recommendedName>
        <fullName evidence="4">Lipoprotein</fullName>
    </recommendedName>
</protein>
<name>A0A9D1MMU9_9FIRM</name>
<reference evidence="2" key="1">
    <citation type="submission" date="2020-10" db="EMBL/GenBank/DDBJ databases">
        <authorList>
            <person name="Gilroy R."/>
        </authorList>
    </citation>
    <scope>NUCLEOTIDE SEQUENCE</scope>
    <source>
        <strain evidence="2">CHK160-1198</strain>
    </source>
</reference>
<evidence type="ECO:0008006" key="4">
    <source>
        <dbReference type="Google" id="ProtNLM"/>
    </source>
</evidence>
<evidence type="ECO:0000256" key="1">
    <source>
        <dbReference type="SAM" id="SignalP"/>
    </source>
</evidence>
<evidence type="ECO:0000313" key="3">
    <source>
        <dbReference type="Proteomes" id="UP000824099"/>
    </source>
</evidence>
<sequence length="218" mass="24913">MKKIIIAFLMIFIMGGQSFAFAADRSAERRTLQEEPRQEEKMEIIPSDQNYVLALLPIVDRSNMEEKERKVAMKAIKAAIEKKYPKKNTKVKVISDKEITKAMRMYLFENYDAPVLAELVTIGKAVHADRIIYLSLEPIKSEEDGFRIIIGAQKFSSEIGMKMKFIDVNENKYLFNQFVVKEGSSSAVSFWKLGGASKSRSVKKAVTECMKEFFTNID</sequence>
<proteinExistence type="predicted"/>
<feature type="signal peptide" evidence="1">
    <location>
        <begin position="1"/>
        <end position="22"/>
    </location>
</feature>
<comment type="caution">
    <text evidence="2">The sequence shown here is derived from an EMBL/GenBank/DDBJ whole genome shotgun (WGS) entry which is preliminary data.</text>
</comment>
<reference evidence="2" key="2">
    <citation type="journal article" date="2021" name="PeerJ">
        <title>Extensive microbial diversity within the chicken gut microbiome revealed by metagenomics and culture.</title>
        <authorList>
            <person name="Gilroy R."/>
            <person name="Ravi A."/>
            <person name="Getino M."/>
            <person name="Pursley I."/>
            <person name="Horton D.L."/>
            <person name="Alikhan N.F."/>
            <person name="Baker D."/>
            <person name="Gharbi K."/>
            <person name="Hall N."/>
            <person name="Watson M."/>
            <person name="Adriaenssens E.M."/>
            <person name="Foster-Nyarko E."/>
            <person name="Jarju S."/>
            <person name="Secka A."/>
            <person name="Antonio M."/>
            <person name="Oren A."/>
            <person name="Chaudhuri R.R."/>
            <person name="La Ragione R."/>
            <person name="Hildebrand F."/>
            <person name="Pallen M.J."/>
        </authorList>
    </citation>
    <scope>NUCLEOTIDE SEQUENCE</scope>
    <source>
        <strain evidence="2">CHK160-1198</strain>
    </source>
</reference>
<gene>
    <name evidence="2" type="ORF">IAB06_00265</name>
</gene>